<dbReference type="PANTHER" id="PTHR46798:SF3">
    <property type="entry name" value="RING FINGER FAMILY PROTEIN"/>
    <property type="match status" value="1"/>
</dbReference>
<sequence>MGLGEKDLKKDLGGDVIPFMVSCSICLEAVRDKGDRSTAKLQCGHEFHLDCIGSAFNAKGAMQCPNCRKVEKGQWLYASGHHRSFTEFSMEDWTYDEDLYDSSYSEMVI</sequence>
<accession>A0A443NDB6</accession>
<evidence type="ECO:0000259" key="2">
    <source>
        <dbReference type="PROSITE" id="PS50089"/>
    </source>
</evidence>
<dbReference type="InterPro" id="IPR013083">
    <property type="entry name" value="Znf_RING/FYVE/PHD"/>
</dbReference>
<dbReference type="Gene3D" id="3.30.40.10">
    <property type="entry name" value="Zinc/RING finger domain, C3HC4 (zinc finger)"/>
    <property type="match status" value="1"/>
</dbReference>
<proteinExistence type="predicted"/>
<keyword evidence="1" id="KW-0479">Metal-binding</keyword>
<feature type="domain" description="RING-type" evidence="2">
    <location>
        <begin position="23"/>
        <end position="68"/>
    </location>
</feature>
<dbReference type="SMART" id="SM00184">
    <property type="entry name" value="RING"/>
    <property type="match status" value="1"/>
</dbReference>
<organism evidence="3 4">
    <name type="scientific">Cinnamomum micranthum f. kanehirae</name>
    <dbReference type="NCBI Taxonomy" id="337451"/>
    <lineage>
        <taxon>Eukaryota</taxon>
        <taxon>Viridiplantae</taxon>
        <taxon>Streptophyta</taxon>
        <taxon>Embryophyta</taxon>
        <taxon>Tracheophyta</taxon>
        <taxon>Spermatophyta</taxon>
        <taxon>Magnoliopsida</taxon>
        <taxon>Magnoliidae</taxon>
        <taxon>Laurales</taxon>
        <taxon>Lauraceae</taxon>
        <taxon>Cinnamomum</taxon>
    </lineage>
</organism>
<dbReference type="GO" id="GO:0004842">
    <property type="term" value="F:ubiquitin-protein transferase activity"/>
    <property type="evidence" value="ECO:0007669"/>
    <property type="project" value="InterPro"/>
</dbReference>
<gene>
    <name evidence="3" type="ORF">CKAN_00495600</name>
</gene>
<protein>
    <submittedName>
        <fullName evidence="3">GATA zinc finger domain-containing protein 7 isoform X2</fullName>
    </submittedName>
</protein>
<dbReference type="GO" id="GO:0008270">
    <property type="term" value="F:zinc ion binding"/>
    <property type="evidence" value="ECO:0007669"/>
    <property type="project" value="UniProtKB-KW"/>
</dbReference>
<dbReference type="InterPro" id="IPR044274">
    <property type="entry name" value="RFI2"/>
</dbReference>
<keyword evidence="4" id="KW-1185">Reference proteome</keyword>
<keyword evidence="1" id="KW-0862">Zinc</keyword>
<dbReference type="Pfam" id="PF13639">
    <property type="entry name" value="zf-RING_2"/>
    <property type="match status" value="1"/>
</dbReference>
<dbReference type="Proteomes" id="UP000283530">
    <property type="component" value="Unassembled WGS sequence"/>
</dbReference>
<dbReference type="SUPFAM" id="SSF57850">
    <property type="entry name" value="RING/U-box"/>
    <property type="match status" value="1"/>
</dbReference>
<dbReference type="PANTHER" id="PTHR46798">
    <property type="entry name" value="OS09G0511500 PROTEIN"/>
    <property type="match status" value="1"/>
</dbReference>
<reference evidence="3 4" key="1">
    <citation type="journal article" date="2019" name="Nat. Plants">
        <title>Stout camphor tree genome fills gaps in understanding of flowering plant genome evolution.</title>
        <authorList>
            <person name="Chaw S.M."/>
            <person name="Liu Y.C."/>
            <person name="Wu Y.W."/>
            <person name="Wang H.Y."/>
            <person name="Lin C.I."/>
            <person name="Wu C.S."/>
            <person name="Ke H.M."/>
            <person name="Chang L.Y."/>
            <person name="Hsu C.Y."/>
            <person name="Yang H.T."/>
            <person name="Sudianto E."/>
            <person name="Hsu M.H."/>
            <person name="Wu K.P."/>
            <person name="Wang L.N."/>
            <person name="Leebens-Mack J.H."/>
            <person name="Tsai I.J."/>
        </authorList>
    </citation>
    <scope>NUCLEOTIDE SEQUENCE [LARGE SCALE GENOMIC DNA]</scope>
    <source>
        <strain evidence="4">cv. Chaw 1501</strain>
        <tissue evidence="3">Young leaves</tissue>
    </source>
</reference>
<comment type="caution">
    <text evidence="3">The sequence shown here is derived from an EMBL/GenBank/DDBJ whole genome shotgun (WGS) entry which is preliminary data.</text>
</comment>
<name>A0A443NDB6_9MAGN</name>
<dbReference type="OrthoDB" id="8062037at2759"/>
<evidence type="ECO:0000313" key="3">
    <source>
        <dbReference type="EMBL" id="RWR76513.1"/>
    </source>
</evidence>
<keyword evidence="1" id="KW-0863">Zinc-finger</keyword>
<dbReference type="PROSITE" id="PS50089">
    <property type="entry name" value="ZF_RING_2"/>
    <property type="match status" value="1"/>
</dbReference>
<dbReference type="InterPro" id="IPR001841">
    <property type="entry name" value="Znf_RING"/>
</dbReference>
<dbReference type="AlphaFoldDB" id="A0A443NDB6"/>
<dbReference type="EMBL" id="QPKB01000002">
    <property type="protein sequence ID" value="RWR76513.1"/>
    <property type="molecule type" value="Genomic_DNA"/>
</dbReference>
<evidence type="ECO:0000313" key="4">
    <source>
        <dbReference type="Proteomes" id="UP000283530"/>
    </source>
</evidence>
<evidence type="ECO:0000256" key="1">
    <source>
        <dbReference type="PROSITE-ProRule" id="PRU00175"/>
    </source>
</evidence>